<feature type="binding site" evidence="3">
    <location>
        <position position="9"/>
    </location>
    <ligand>
        <name>Mg(2+)</name>
        <dbReference type="ChEBI" id="CHEBI:18420"/>
    </ligand>
</feature>
<dbReference type="RefSeq" id="WP_078712771.1">
    <property type="nucleotide sequence ID" value="NZ_FUWY01000009.1"/>
</dbReference>
<dbReference type="SFLD" id="SFLDS00003">
    <property type="entry name" value="Haloacid_Dehalogenase"/>
    <property type="match status" value="1"/>
</dbReference>
<feature type="binding site" evidence="2">
    <location>
        <position position="182"/>
    </location>
    <ligand>
        <name>substrate</name>
    </ligand>
</feature>
<feature type="binding site" evidence="3">
    <location>
        <position position="207"/>
    </location>
    <ligand>
        <name>Mg(2+)</name>
        <dbReference type="ChEBI" id="CHEBI:18420"/>
    </ligand>
</feature>
<accession>A0A1T4QBI3</accession>
<evidence type="ECO:0000256" key="2">
    <source>
        <dbReference type="PIRSR" id="PIRSR000915-2"/>
    </source>
</evidence>
<dbReference type="InterPro" id="IPR006357">
    <property type="entry name" value="HAD-SF_hydro_IIA"/>
</dbReference>
<feature type="binding site" evidence="3">
    <location>
        <position position="11"/>
    </location>
    <ligand>
        <name>Mg(2+)</name>
        <dbReference type="ChEBI" id="CHEBI:18420"/>
    </ligand>
</feature>
<dbReference type="Pfam" id="PF13242">
    <property type="entry name" value="Hydrolase_like"/>
    <property type="match status" value="1"/>
</dbReference>
<protein>
    <submittedName>
        <fullName evidence="4">4-nitrophenyl phosphatase</fullName>
    </submittedName>
</protein>
<dbReference type="InterPro" id="IPR023214">
    <property type="entry name" value="HAD_sf"/>
</dbReference>
<keyword evidence="5" id="KW-1185">Reference proteome</keyword>
<dbReference type="GO" id="GO:0005737">
    <property type="term" value="C:cytoplasm"/>
    <property type="evidence" value="ECO:0007669"/>
    <property type="project" value="TreeGrafter"/>
</dbReference>
<comment type="cofactor">
    <cofactor evidence="3">
        <name>Mg(2+)</name>
        <dbReference type="ChEBI" id="CHEBI:18420"/>
    </cofactor>
    <text evidence="3">Divalent metal ions. Mg(2+) is the most effective.</text>
</comment>
<dbReference type="SFLD" id="SFLDG01129">
    <property type="entry name" value="C1.5:_HAD__Beta-PGM__Phosphata"/>
    <property type="match status" value="1"/>
</dbReference>
<dbReference type="Pfam" id="PF13344">
    <property type="entry name" value="Hydrolase_6"/>
    <property type="match status" value="1"/>
</dbReference>
<sequence>MDKKCYFIDLDGTMYWGTKVIDGAIKWINYLLDNHIDFYFLTNNSSRTQEQACQHMQKMGFTGIKPHHFYTSAMAAAEKIARDYPSKKDAYYIGEEGLKQALISNGFTINPEKADFLFIGLDRQATYQDYSYAVRLVKDGCKLVGTNNDRLLLSEKGVNIGNGSVVAMFEYATSSEAIKIGKPHNAIIEGALRYAKVAKENAVIVGDNLETDILCGNQAGIETIFVTTGVHNMEDCYKLDIKPTYIVANLKGLID</sequence>
<dbReference type="Gene3D" id="3.40.50.1000">
    <property type="entry name" value="HAD superfamily/HAD-like"/>
    <property type="match status" value="2"/>
</dbReference>
<dbReference type="AlphaFoldDB" id="A0A1T4QBI3"/>
<dbReference type="PIRSF" id="PIRSF000915">
    <property type="entry name" value="PGP-type_phosphatase"/>
    <property type="match status" value="1"/>
</dbReference>
<dbReference type="NCBIfam" id="TIGR01460">
    <property type="entry name" value="HAD-SF-IIA"/>
    <property type="match status" value="1"/>
</dbReference>
<evidence type="ECO:0000313" key="4">
    <source>
        <dbReference type="EMBL" id="SKA00987.1"/>
    </source>
</evidence>
<dbReference type="SUPFAM" id="SSF56784">
    <property type="entry name" value="HAD-like"/>
    <property type="match status" value="1"/>
</dbReference>
<dbReference type="PANTHER" id="PTHR19288">
    <property type="entry name" value="4-NITROPHENYLPHOSPHATASE-RELATED"/>
    <property type="match status" value="1"/>
</dbReference>
<feature type="active site" description="Proton donor" evidence="1">
    <location>
        <position position="11"/>
    </location>
</feature>
<dbReference type="EMBL" id="FUWY01000009">
    <property type="protein sequence ID" value="SKA00987.1"/>
    <property type="molecule type" value="Genomic_DNA"/>
</dbReference>
<dbReference type="OrthoDB" id="9802350at2"/>
<dbReference type="GO" id="GO:0046872">
    <property type="term" value="F:metal ion binding"/>
    <property type="evidence" value="ECO:0007669"/>
    <property type="project" value="UniProtKB-KW"/>
</dbReference>
<keyword evidence="3" id="KW-0479">Metal-binding</keyword>
<keyword evidence="3" id="KW-0460">Magnesium</keyword>
<dbReference type="STRING" id="118967.SAMN02745191_2386"/>
<dbReference type="GO" id="GO:0016791">
    <property type="term" value="F:phosphatase activity"/>
    <property type="evidence" value="ECO:0007669"/>
    <property type="project" value="TreeGrafter"/>
</dbReference>
<dbReference type="PANTHER" id="PTHR19288:SF46">
    <property type="entry name" value="HALOACID DEHALOGENASE-LIKE HYDROLASE DOMAIN-CONTAINING PROTEIN 2"/>
    <property type="match status" value="1"/>
</dbReference>
<reference evidence="5" key="1">
    <citation type="submission" date="2017-02" db="EMBL/GenBank/DDBJ databases">
        <authorList>
            <person name="Varghese N."/>
            <person name="Submissions S."/>
        </authorList>
    </citation>
    <scope>NUCLEOTIDE SEQUENCE [LARGE SCALE GENOMIC DNA]</scope>
    <source>
        <strain evidence="5">ATCC 25662</strain>
    </source>
</reference>
<evidence type="ECO:0000256" key="3">
    <source>
        <dbReference type="PIRSR" id="PIRSR000915-3"/>
    </source>
</evidence>
<organism evidence="4 5">
    <name type="scientific">Anaerorhabdus furcosa</name>
    <dbReference type="NCBI Taxonomy" id="118967"/>
    <lineage>
        <taxon>Bacteria</taxon>
        <taxon>Bacillati</taxon>
        <taxon>Bacillota</taxon>
        <taxon>Erysipelotrichia</taxon>
        <taxon>Erysipelotrichales</taxon>
        <taxon>Erysipelotrichaceae</taxon>
        <taxon>Anaerorhabdus</taxon>
    </lineage>
</organism>
<name>A0A1T4QBI3_9FIRM</name>
<proteinExistence type="predicted"/>
<dbReference type="Proteomes" id="UP000243297">
    <property type="component" value="Unassembled WGS sequence"/>
</dbReference>
<feature type="active site" description="Nucleophile" evidence="1">
    <location>
        <position position="9"/>
    </location>
</feature>
<evidence type="ECO:0000313" key="5">
    <source>
        <dbReference type="Proteomes" id="UP000243297"/>
    </source>
</evidence>
<dbReference type="InterPro" id="IPR036412">
    <property type="entry name" value="HAD-like_sf"/>
</dbReference>
<gene>
    <name evidence="4" type="ORF">SAMN02745191_2386</name>
</gene>
<evidence type="ECO:0000256" key="1">
    <source>
        <dbReference type="PIRSR" id="PIRSR000915-1"/>
    </source>
</evidence>